<dbReference type="GO" id="GO:0042023">
    <property type="term" value="P:DNA endoreduplication"/>
    <property type="evidence" value="ECO:0007669"/>
    <property type="project" value="InterPro"/>
</dbReference>
<keyword evidence="3" id="KW-1185">Reference proteome</keyword>
<evidence type="ECO:0000256" key="1">
    <source>
        <dbReference type="SAM" id="MobiDB-lite"/>
    </source>
</evidence>
<dbReference type="AlphaFoldDB" id="A0AAW1QG37"/>
<organism evidence="2 3">
    <name type="scientific">[Myrmecia] bisecta</name>
    <dbReference type="NCBI Taxonomy" id="41462"/>
    <lineage>
        <taxon>Eukaryota</taxon>
        <taxon>Viridiplantae</taxon>
        <taxon>Chlorophyta</taxon>
        <taxon>core chlorophytes</taxon>
        <taxon>Trebouxiophyceae</taxon>
        <taxon>Trebouxiales</taxon>
        <taxon>Trebouxiaceae</taxon>
        <taxon>Myrmecia</taxon>
    </lineage>
</organism>
<name>A0AAW1QG37_9CHLO</name>
<dbReference type="Proteomes" id="UP001489004">
    <property type="component" value="Unassembled WGS sequence"/>
</dbReference>
<feature type="region of interest" description="Disordered" evidence="1">
    <location>
        <begin position="148"/>
        <end position="253"/>
    </location>
</feature>
<gene>
    <name evidence="2" type="ORF">WJX72_010106</name>
</gene>
<evidence type="ECO:0000313" key="3">
    <source>
        <dbReference type="Proteomes" id="UP001489004"/>
    </source>
</evidence>
<dbReference type="GO" id="GO:0003677">
    <property type="term" value="F:DNA binding"/>
    <property type="evidence" value="ECO:0007669"/>
    <property type="project" value="InterPro"/>
</dbReference>
<accession>A0AAW1QG37</accession>
<comment type="caution">
    <text evidence="2">The sequence shown here is derived from an EMBL/GenBank/DDBJ whole genome shotgun (WGS) entry which is preliminary data.</text>
</comment>
<feature type="compositionally biased region" description="Acidic residues" evidence="1">
    <location>
        <begin position="241"/>
        <end position="253"/>
    </location>
</feature>
<dbReference type="InterPro" id="IPR038859">
    <property type="entry name" value="RHL1"/>
</dbReference>
<protein>
    <recommendedName>
        <fullName evidence="4">DNA-binding protein RHL1</fullName>
    </recommendedName>
</protein>
<sequence>MDVRLTEQARSAGVLCSTRRQSTHPCAPSKVLVQADGKDVVKKSSLRKGRYLLNLNCQLAGLAAGRLGTLAQLDTRNPVLYINFPEGRLKLFGTLVFPKNKYMVLKFGHKEVLAEDILENMVVFSEAWWVGRALDNPEERKLPLPGSVLNILPKHDPPASVPKTGVRNREGGTQQSLPRPSKRQRLSLVSTSSEEEEEAKQDSSRGASPESCQAPASEPPKARPVRAARAAAATKLKDTSDTDDSSSESQDSE</sequence>
<evidence type="ECO:0000313" key="2">
    <source>
        <dbReference type="EMBL" id="KAK9820422.1"/>
    </source>
</evidence>
<reference evidence="2 3" key="1">
    <citation type="journal article" date="2024" name="Nat. Commun.">
        <title>Phylogenomics reveals the evolutionary origins of lichenization in chlorophyte algae.</title>
        <authorList>
            <person name="Puginier C."/>
            <person name="Libourel C."/>
            <person name="Otte J."/>
            <person name="Skaloud P."/>
            <person name="Haon M."/>
            <person name="Grisel S."/>
            <person name="Petersen M."/>
            <person name="Berrin J.G."/>
            <person name="Delaux P.M."/>
            <person name="Dal Grande F."/>
            <person name="Keller J."/>
        </authorList>
    </citation>
    <scope>NUCLEOTIDE SEQUENCE [LARGE SCALE GENOMIC DNA]</scope>
    <source>
        <strain evidence="2 3">SAG 2043</strain>
    </source>
</reference>
<dbReference type="PANTHER" id="PTHR35698:SF2">
    <property type="entry name" value="DNA-BINDING PROTEIN RHL1"/>
    <property type="match status" value="1"/>
</dbReference>
<proteinExistence type="predicted"/>
<dbReference type="PANTHER" id="PTHR35698">
    <property type="entry name" value="DNA-BINDING PROTEIN RHL1"/>
    <property type="match status" value="1"/>
</dbReference>
<dbReference type="EMBL" id="JALJOR010000003">
    <property type="protein sequence ID" value="KAK9820422.1"/>
    <property type="molecule type" value="Genomic_DNA"/>
</dbReference>
<evidence type="ECO:0008006" key="4">
    <source>
        <dbReference type="Google" id="ProtNLM"/>
    </source>
</evidence>